<dbReference type="PANTHER" id="PTHR36968:SF8">
    <property type="entry name" value="HOMEOBOX-DDT DOMAIN PROTEIN RLT3 ISOFORM X1"/>
    <property type="match status" value="1"/>
</dbReference>
<feature type="domain" description="DDT" evidence="4">
    <location>
        <begin position="280"/>
        <end position="339"/>
    </location>
</feature>
<evidence type="ECO:0000313" key="5">
    <source>
        <dbReference type="EMBL" id="KAG0452665.1"/>
    </source>
</evidence>
<gene>
    <name evidence="5" type="ORF">HPP92_025329</name>
</gene>
<dbReference type="InterPro" id="IPR018501">
    <property type="entry name" value="DDT_dom"/>
</dbReference>
<protein>
    <recommendedName>
        <fullName evidence="4">DDT domain-containing protein</fullName>
    </recommendedName>
</protein>
<evidence type="ECO:0000313" key="6">
    <source>
        <dbReference type="Proteomes" id="UP000636800"/>
    </source>
</evidence>
<dbReference type="EMBL" id="JADCNL010000014">
    <property type="protein sequence ID" value="KAG0452665.1"/>
    <property type="molecule type" value="Genomic_DNA"/>
</dbReference>
<feature type="compositionally biased region" description="Polar residues" evidence="3">
    <location>
        <begin position="665"/>
        <end position="678"/>
    </location>
</feature>
<dbReference type="SMART" id="SM00571">
    <property type="entry name" value="DDT"/>
    <property type="match status" value="1"/>
</dbReference>
<comment type="caution">
    <text evidence="5">The sequence shown here is derived from an EMBL/GenBank/DDBJ whole genome shotgun (WGS) entry which is preliminary data.</text>
</comment>
<evidence type="ECO:0000256" key="1">
    <source>
        <dbReference type="ARBA" id="ARBA00004123"/>
    </source>
</evidence>
<evidence type="ECO:0000256" key="2">
    <source>
        <dbReference type="ARBA" id="ARBA00023242"/>
    </source>
</evidence>
<accession>A0A835U999</accession>
<dbReference type="InterPro" id="IPR044977">
    <property type="entry name" value="RLT1-3"/>
</dbReference>
<dbReference type="GO" id="GO:0005634">
    <property type="term" value="C:nucleus"/>
    <property type="evidence" value="ECO:0007669"/>
    <property type="project" value="UniProtKB-SubCell"/>
</dbReference>
<dbReference type="PANTHER" id="PTHR36968">
    <property type="entry name" value="HOMEOBOX-DDT DOMAIN PROTEIN RLT2"/>
    <property type="match status" value="1"/>
</dbReference>
<keyword evidence="2" id="KW-0539">Nucleus</keyword>
<dbReference type="Proteomes" id="UP000636800">
    <property type="component" value="Unassembled WGS sequence"/>
</dbReference>
<dbReference type="InterPro" id="IPR028942">
    <property type="entry name" value="WHIM1_dom"/>
</dbReference>
<comment type="subcellular location">
    <subcellularLocation>
        <location evidence="1">Nucleus</location>
    </subcellularLocation>
</comment>
<feature type="region of interest" description="Disordered" evidence="3">
    <location>
        <begin position="31"/>
        <end position="56"/>
    </location>
</feature>
<dbReference type="Pfam" id="PF15612">
    <property type="entry name" value="WHIM1"/>
    <property type="match status" value="1"/>
</dbReference>
<dbReference type="PROSITE" id="PS50827">
    <property type="entry name" value="DDT"/>
    <property type="match status" value="1"/>
</dbReference>
<keyword evidence="6" id="KW-1185">Reference proteome</keyword>
<feature type="region of interest" description="Disordered" evidence="3">
    <location>
        <begin position="665"/>
        <end position="687"/>
    </location>
</feature>
<organism evidence="5 6">
    <name type="scientific">Vanilla planifolia</name>
    <name type="common">Vanilla</name>
    <dbReference type="NCBI Taxonomy" id="51239"/>
    <lineage>
        <taxon>Eukaryota</taxon>
        <taxon>Viridiplantae</taxon>
        <taxon>Streptophyta</taxon>
        <taxon>Embryophyta</taxon>
        <taxon>Tracheophyta</taxon>
        <taxon>Spermatophyta</taxon>
        <taxon>Magnoliopsida</taxon>
        <taxon>Liliopsida</taxon>
        <taxon>Asparagales</taxon>
        <taxon>Orchidaceae</taxon>
        <taxon>Vanilloideae</taxon>
        <taxon>Vanilleae</taxon>
        <taxon>Vanilla</taxon>
    </lineage>
</organism>
<dbReference type="Pfam" id="PF02791">
    <property type="entry name" value="DDT"/>
    <property type="match status" value="1"/>
</dbReference>
<sequence>MPSKRLCTWWNGKENEQMTAEGGKFKKCSLGRGRMEAQKSKRRQRKSSSGGTNCGEKNLLVRLQPLVSKEYILSRVFRKDGPPLGVEFDPFPRNAFGLVADTRKSHCDEGTQRALKRKKVLKSSDPESQRLLESNSSVKKYGMGKALMTVWHATNSRHGKFPNGKNLIDGLPFTSSNEVLRQAPENIDANHKSSRHIECGLLVDEVDNLHQSTLFTPLVDDEDLELRELEPASTSLKCSSHLGLSGQHGCPLCKDLLARFPPRIVKMKQPIAAKPWDSSPELVKKLFVVFRFLYSFACSFEMCTFTLDELAQAFIDKDSLLLGKIHVGLLKLLLLGVESEIATGFISTGSRDCRFLSFLHFVREQEFDVSIWTECLNSLSWTEIFAASIDCSRVWFKQNSVRRYSFNKERSRMAKYGLCPRTLKGELFSILLKEGSLGSKVSELAKAPQIVTLDMPGSQKEQEELICSTLSSDITLFEKIGPMAYRLRVNPQIKGNYGSQSDDDLGGVEDESSDADTSRCSDDSEGENSVLYKQKIVKYKSKDKGSRQKLIEHNEIDESYPGEAWFLGLMEGDYSNLSTEEKLDTLVALVDLVGASSSIRTAEPSVALSTSATSMPSRGSGAKIKRLPCLSKSTSSNIRKESGIEKTLSVGDCFQSDSLLAFSNATKKGQSSGGTETASPDVHPPKSIYLGSDRRYNNYWLFLGSCEKSDPGHRRYTLSHQKMATGM</sequence>
<feature type="region of interest" description="Disordered" evidence="3">
    <location>
        <begin position="496"/>
        <end position="526"/>
    </location>
</feature>
<name>A0A835U999_VANPL</name>
<evidence type="ECO:0000259" key="4">
    <source>
        <dbReference type="PROSITE" id="PS50827"/>
    </source>
</evidence>
<evidence type="ECO:0000256" key="3">
    <source>
        <dbReference type="SAM" id="MobiDB-lite"/>
    </source>
</evidence>
<dbReference type="OrthoDB" id="5854584at2759"/>
<proteinExistence type="predicted"/>
<reference evidence="5 6" key="1">
    <citation type="journal article" date="2020" name="Nat. Food">
        <title>A phased Vanilla planifolia genome enables genetic improvement of flavour and production.</title>
        <authorList>
            <person name="Hasing T."/>
            <person name="Tang H."/>
            <person name="Brym M."/>
            <person name="Khazi F."/>
            <person name="Huang T."/>
            <person name="Chambers A.H."/>
        </authorList>
    </citation>
    <scope>NUCLEOTIDE SEQUENCE [LARGE SCALE GENOMIC DNA]</scope>
    <source>
        <tissue evidence="5">Leaf</tissue>
    </source>
</reference>
<feature type="compositionally biased region" description="Acidic residues" evidence="3">
    <location>
        <begin position="501"/>
        <end position="514"/>
    </location>
</feature>
<dbReference type="GO" id="GO:0006357">
    <property type="term" value="P:regulation of transcription by RNA polymerase II"/>
    <property type="evidence" value="ECO:0007669"/>
    <property type="project" value="InterPro"/>
</dbReference>
<dbReference type="AlphaFoldDB" id="A0A835U999"/>